<dbReference type="KEGG" id="pgri:PgNI_05878"/>
<protein>
    <submittedName>
        <fullName evidence="2">Uncharacterized protein</fullName>
    </submittedName>
</protein>
<keyword evidence="1" id="KW-1185">Reference proteome</keyword>
<dbReference type="Proteomes" id="UP000515153">
    <property type="component" value="Chromosome I"/>
</dbReference>
<reference evidence="2" key="3">
    <citation type="submission" date="2025-08" db="UniProtKB">
        <authorList>
            <consortium name="RefSeq"/>
        </authorList>
    </citation>
    <scope>IDENTIFICATION</scope>
    <source>
        <strain evidence="2">NI907</strain>
    </source>
</reference>
<dbReference type="SUPFAM" id="SSF49777">
    <property type="entry name" value="PEBP-like"/>
    <property type="match status" value="1"/>
</dbReference>
<name>A0A6P8B653_PYRGI</name>
<evidence type="ECO:0000313" key="1">
    <source>
        <dbReference type="Proteomes" id="UP000515153"/>
    </source>
</evidence>
<dbReference type="Gene3D" id="3.90.280.10">
    <property type="entry name" value="PEBP-like"/>
    <property type="match status" value="1"/>
</dbReference>
<dbReference type="GeneID" id="41960817"/>
<reference evidence="1 2" key="1">
    <citation type="journal article" date="2019" name="Mol. Biol. Evol.">
        <title>Blast fungal genomes show frequent chromosomal changes, gene gains and losses, and effector gene turnover.</title>
        <authorList>
            <person name="Gomez Luciano L.B."/>
            <person name="Jason Tsai I."/>
            <person name="Chuma I."/>
            <person name="Tosa Y."/>
            <person name="Chen Y.H."/>
            <person name="Li J.Y."/>
            <person name="Li M.Y."/>
            <person name="Jade Lu M.Y."/>
            <person name="Nakayashiki H."/>
            <person name="Li W.H."/>
        </authorList>
    </citation>
    <scope>NUCLEOTIDE SEQUENCE [LARGE SCALE GENOMIC DNA]</scope>
    <source>
        <strain evidence="1 2">NI907</strain>
    </source>
</reference>
<dbReference type="AlphaFoldDB" id="A0A6P8B653"/>
<gene>
    <name evidence="2" type="ORF">PgNI_05878</name>
</gene>
<dbReference type="RefSeq" id="XP_030982623.1">
    <property type="nucleotide sequence ID" value="XM_031125908.1"/>
</dbReference>
<accession>A0A6P8B653</accession>
<dbReference type="InterPro" id="IPR036610">
    <property type="entry name" value="PEBP-like_sf"/>
</dbReference>
<evidence type="ECO:0000313" key="2">
    <source>
        <dbReference type="RefSeq" id="XP_030982623.1"/>
    </source>
</evidence>
<dbReference type="Pfam" id="PF01161">
    <property type="entry name" value="PBP"/>
    <property type="match status" value="1"/>
</dbReference>
<proteinExistence type="predicted"/>
<reference evidence="2" key="2">
    <citation type="submission" date="2019-10" db="EMBL/GenBank/DDBJ databases">
        <authorList>
            <consortium name="NCBI Genome Project"/>
        </authorList>
    </citation>
    <scope>NUCLEOTIDE SEQUENCE</scope>
    <source>
        <strain evidence="2">NI907</strain>
    </source>
</reference>
<dbReference type="InterPro" id="IPR008914">
    <property type="entry name" value="PEBP"/>
</dbReference>
<sequence>MPHIMQALVENGVIDLLGHIEVQHKLMVQFPGAPLLEPGQAFLPGPTPAPPLIFTEFDGTGNHYLLIMVAQHPSQPPDSQFCHWAVAGVPISGGTVEFEQGQTISPYKPPRIDEDNPGRYVFLLLNPKPSAVFNLGGIIAELGGMMGHTGAPVKLNTRQFLQGKGLEVVAATVLLG</sequence>
<organism evidence="1 2">
    <name type="scientific">Pyricularia grisea</name>
    <name type="common">Crabgrass-specific blast fungus</name>
    <name type="synonym">Magnaporthe grisea</name>
    <dbReference type="NCBI Taxonomy" id="148305"/>
    <lineage>
        <taxon>Eukaryota</taxon>
        <taxon>Fungi</taxon>
        <taxon>Dikarya</taxon>
        <taxon>Ascomycota</taxon>
        <taxon>Pezizomycotina</taxon>
        <taxon>Sordariomycetes</taxon>
        <taxon>Sordariomycetidae</taxon>
        <taxon>Magnaporthales</taxon>
        <taxon>Pyriculariaceae</taxon>
        <taxon>Pyricularia</taxon>
    </lineage>
</organism>